<dbReference type="OrthoDB" id="2691297at2759"/>
<dbReference type="PROSITE" id="PS51257">
    <property type="entry name" value="PROKAR_LIPOPROTEIN"/>
    <property type="match status" value="1"/>
</dbReference>
<dbReference type="GeneID" id="64629855"/>
<keyword evidence="1" id="KW-0472">Membrane</keyword>
<name>A0A9P7EA76_9AGAM</name>
<feature type="transmembrane region" description="Helical" evidence="1">
    <location>
        <begin position="7"/>
        <end position="29"/>
    </location>
</feature>
<dbReference type="Proteomes" id="UP000807769">
    <property type="component" value="Unassembled WGS sequence"/>
</dbReference>
<keyword evidence="1" id="KW-1133">Transmembrane helix</keyword>
<evidence type="ECO:0000313" key="3">
    <source>
        <dbReference type="Proteomes" id="UP000807769"/>
    </source>
</evidence>
<accession>A0A9P7EA76</accession>
<dbReference type="RefSeq" id="XP_041192185.1">
    <property type="nucleotide sequence ID" value="XM_041335838.1"/>
</dbReference>
<comment type="caution">
    <text evidence="2">The sequence shown here is derived from an EMBL/GenBank/DDBJ whole genome shotgun (WGS) entry which is preliminary data.</text>
</comment>
<keyword evidence="3" id="KW-1185">Reference proteome</keyword>
<protein>
    <submittedName>
        <fullName evidence="2">Uncharacterized protein</fullName>
    </submittedName>
</protein>
<sequence length="745" mass="84195">MWYERPSIAWVIIAIMVSGFLFYSLTAVACSITSYCPFQTPASTALQMLGIDKVLSPIFESSSRYFRQLKKSAYAVLQRGLGTLRPGWNQLSKPLRSAVCAASEFARRSLKSLSTALQKGLRYLASRSSTNAGDLESQQDPDALVKSTSDVETRSIKWLLEISTDPEIYIAAACFIPQVKWPLDLDVPDIPQHVSDIFTGCIGFDGQILPSLKERASACAMILSHLYYGRVLEAYPGHSNFFGRERQNGNVLSESVSFFIPDTGSIPALEPLLRVLPYHFVTGRVEEYVEKFAIAVISKLLSSPSSPSNQTIADCIFLACVMVGVQFDKKDIILTDKSAVLPQVTQSLLAQFQRVLCAWDGGDLDKDSTGITRRAWGLLDIICRMLELAQSHYNRSFNTMRNLDVCRKIYSRANSYKQNDPAALQNDLAALQNALHFTFTAAKVSRDPDYLWNQRYLNSETDDSHSPGEFDWLVDYFEGIYYDQEVGFDILLVLGSMKVRFSPAQQHRFIETLVACMGSNKPVHFRYAALRAAHTVREEIASINDMDAGLRDMVLTKLSPAILTTVCPRPGTTLADDPHYFFDFDRDLCYLELIYALAKDSNWHPHLLGDHHIDWCNSMIEEYRMHPPHAFYLAGILIQIAPEQSSVTSFDAMTEQQWWDIMWGAWYHAEFVIDDTHLLEFLSVLAEGMKRYIQIASEDSLRELVRYMDEILEALEERYSEQGEGVGVIDAVKELRTVASDKLVW</sequence>
<evidence type="ECO:0000256" key="1">
    <source>
        <dbReference type="SAM" id="Phobius"/>
    </source>
</evidence>
<evidence type="ECO:0000313" key="2">
    <source>
        <dbReference type="EMBL" id="KAG1815048.1"/>
    </source>
</evidence>
<reference evidence="2" key="1">
    <citation type="journal article" date="2020" name="New Phytol.">
        <title>Comparative genomics reveals dynamic genome evolution in host specialist ectomycorrhizal fungi.</title>
        <authorList>
            <person name="Lofgren L.A."/>
            <person name="Nguyen N.H."/>
            <person name="Vilgalys R."/>
            <person name="Ruytinx J."/>
            <person name="Liao H.L."/>
            <person name="Branco S."/>
            <person name="Kuo A."/>
            <person name="LaButti K."/>
            <person name="Lipzen A."/>
            <person name="Andreopoulos W."/>
            <person name="Pangilinan J."/>
            <person name="Riley R."/>
            <person name="Hundley H."/>
            <person name="Na H."/>
            <person name="Barry K."/>
            <person name="Grigoriev I.V."/>
            <person name="Stajich J.E."/>
            <person name="Kennedy P.G."/>
        </authorList>
    </citation>
    <scope>NUCLEOTIDE SEQUENCE</scope>
    <source>
        <strain evidence="2">MN1</strain>
    </source>
</reference>
<gene>
    <name evidence="2" type="ORF">BJ212DRAFT_1359121</name>
</gene>
<dbReference type="AlphaFoldDB" id="A0A9P7EA76"/>
<dbReference type="EMBL" id="JABBWG010000019">
    <property type="protein sequence ID" value="KAG1815048.1"/>
    <property type="molecule type" value="Genomic_DNA"/>
</dbReference>
<organism evidence="2 3">
    <name type="scientific">Suillus subaureus</name>
    <dbReference type="NCBI Taxonomy" id="48587"/>
    <lineage>
        <taxon>Eukaryota</taxon>
        <taxon>Fungi</taxon>
        <taxon>Dikarya</taxon>
        <taxon>Basidiomycota</taxon>
        <taxon>Agaricomycotina</taxon>
        <taxon>Agaricomycetes</taxon>
        <taxon>Agaricomycetidae</taxon>
        <taxon>Boletales</taxon>
        <taxon>Suillineae</taxon>
        <taxon>Suillaceae</taxon>
        <taxon>Suillus</taxon>
    </lineage>
</organism>
<keyword evidence="1" id="KW-0812">Transmembrane</keyword>
<proteinExistence type="predicted"/>